<dbReference type="Proteomes" id="UP001165524">
    <property type="component" value="Unassembled WGS sequence"/>
</dbReference>
<proteinExistence type="predicted"/>
<dbReference type="InterPro" id="IPR052022">
    <property type="entry name" value="26kDa_periplasmic_antigen"/>
</dbReference>
<dbReference type="Gene3D" id="3.30.110.170">
    <property type="entry name" value="Protein of unknown function (DUF541), domain 1"/>
    <property type="match status" value="1"/>
</dbReference>
<evidence type="ECO:0000313" key="2">
    <source>
        <dbReference type="EMBL" id="MCK0536306.1"/>
    </source>
</evidence>
<dbReference type="PROSITE" id="PS51257">
    <property type="entry name" value="PROKAR_LIPOPROTEIN"/>
    <property type="match status" value="1"/>
</dbReference>
<dbReference type="InterPro" id="IPR007497">
    <property type="entry name" value="SIMPL/DUF541"/>
</dbReference>
<feature type="signal peptide" evidence="1">
    <location>
        <begin position="1"/>
        <end position="18"/>
    </location>
</feature>
<name>A0ABT0E3C8_9GAMM</name>
<evidence type="ECO:0000256" key="1">
    <source>
        <dbReference type="SAM" id="SignalP"/>
    </source>
</evidence>
<dbReference type="Pfam" id="PF04402">
    <property type="entry name" value="SIMPL"/>
    <property type="match status" value="1"/>
</dbReference>
<reference evidence="2" key="1">
    <citation type="submission" date="2022-04" db="EMBL/GenBank/DDBJ databases">
        <title>Alcanivorax sp. CY1518 draft genome sequence.</title>
        <authorList>
            <person name="Zhao G."/>
            <person name="An M."/>
        </authorList>
    </citation>
    <scope>NUCLEOTIDE SEQUENCE</scope>
    <source>
        <strain evidence="2">CY1518</strain>
    </source>
</reference>
<gene>
    <name evidence="2" type="ORF">MU846_01115</name>
</gene>
<dbReference type="PANTHER" id="PTHR34387">
    <property type="entry name" value="SLR1258 PROTEIN"/>
    <property type="match status" value="1"/>
</dbReference>
<dbReference type="RefSeq" id="WP_246947397.1">
    <property type="nucleotide sequence ID" value="NZ_JALKII010000001.1"/>
</dbReference>
<organism evidence="2 3">
    <name type="scientific">Alcanivorax quisquiliarum</name>
    <dbReference type="NCBI Taxonomy" id="2933565"/>
    <lineage>
        <taxon>Bacteria</taxon>
        <taxon>Pseudomonadati</taxon>
        <taxon>Pseudomonadota</taxon>
        <taxon>Gammaproteobacteria</taxon>
        <taxon>Oceanospirillales</taxon>
        <taxon>Alcanivoracaceae</taxon>
        <taxon>Alcanivorax</taxon>
    </lineage>
</organism>
<feature type="chain" id="PRO_5045446099" evidence="1">
    <location>
        <begin position="19"/>
        <end position="273"/>
    </location>
</feature>
<comment type="caution">
    <text evidence="2">The sequence shown here is derived from an EMBL/GenBank/DDBJ whole genome shotgun (WGS) entry which is preliminary data.</text>
</comment>
<keyword evidence="3" id="KW-1185">Reference proteome</keyword>
<sequence length="273" mass="28949">MKFIVLILVGSLGLIACAPPQSSSDAEPAMEILGRAFTEQPPNRARFSVEFEEKAEASEAAAARVVERANRATEAVRLASGDTVRITSDLNVRPYYQQVRRRVREHEEQLVENVHPDALLGYVARVTVNVTVLAPEQAGTARGAALAAGPVQSSPMQFFLEPTADSQRLAFQAAIEDAHQRARLAAQATGAKLGELMLLQEGTGPCLGSPSAAMGSYGQATVARAAAAAPAPALSLRDATPQQLAEAAEHFALAADLQPQRVEARVCAVYALR</sequence>
<dbReference type="Gene3D" id="3.30.70.2970">
    <property type="entry name" value="Protein of unknown function (DUF541), domain 2"/>
    <property type="match status" value="1"/>
</dbReference>
<evidence type="ECO:0000313" key="3">
    <source>
        <dbReference type="Proteomes" id="UP001165524"/>
    </source>
</evidence>
<dbReference type="EMBL" id="JALKII010000001">
    <property type="protein sequence ID" value="MCK0536306.1"/>
    <property type="molecule type" value="Genomic_DNA"/>
</dbReference>
<protein>
    <submittedName>
        <fullName evidence="2">SIMPL domain-containing protein</fullName>
    </submittedName>
</protein>
<dbReference type="PANTHER" id="PTHR34387:SF2">
    <property type="entry name" value="SLR1258 PROTEIN"/>
    <property type="match status" value="1"/>
</dbReference>
<accession>A0ABT0E3C8</accession>
<keyword evidence="1" id="KW-0732">Signal</keyword>